<dbReference type="RefSeq" id="XP_015965239.1">
    <property type="nucleotide sequence ID" value="XM_016109753.1"/>
</dbReference>
<dbReference type="GeneID" id="107488969"/>
<reference evidence="1" key="1">
    <citation type="journal article" date="2016" name="Nat. Genet.">
        <title>The genome sequences of Arachis duranensis and Arachis ipaensis, the diploid ancestors of cultivated peanut.</title>
        <authorList>
            <person name="Bertioli D.J."/>
            <person name="Cannon S.B."/>
            <person name="Froenicke L."/>
            <person name="Huang G."/>
            <person name="Farmer A.D."/>
            <person name="Cannon E.K."/>
            <person name="Liu X."/>
            <person name="Gao D."/>
            <person name="Clevenger J."/>
            <person name="Dash S."/>
            <person name="Ren L."/>
            <person name="Moretzsohn M.C."/>
            <person name="Shirasawa K."/>
            <person name="Huang W."/>
            <person name="Vidigal B."/>
            <person name="Abernathy B."/>
            <person name="Chu Y."/>
            <person name="Niederhuth C.E."/>
            <person name="Umale P."/>
            <person name="Araujo A.C."/>
            <person name="Kozik A."/>
            <person name="Kim K.D."/>
            <person name="Burow M.D."/>
            <person name="Varshney R.K."/>
            <person name="Wang X."/>
            <person name="Zhang X."/>
            <person name="Barkley N."/>
            <person name="Guimaraes P.M."/>
            <person name="Isobe S."/>
            <person name="Guo B."/>
            <person name="Liao B."/>
            <person name="Stalker H.T."/>
            <person name="Schmitz R.J."/>
            <person name="Scheffler B.E."/>
            <person name="Leal-Bertioli S.C."/>
            <person name="Xun X."/>
            <person name="Jackson S.A."/>
            <person name="Michelmore R."/>
            <person name="Ozias-Akins P."/>
        </authorList>
    </citation>
    <scope>NUCLEOTIDE SEQUENCE [LARGE SCALE GENOMIC DNA]</scope>
    <source>
        <strain evidence="1">cv. V14167</strain>
    </source>
</reference>
<dbReference type="PANTHER" id="PTHR11439:SF486">
    <property type="entry name" value="RLK (RECEPTOR-LIKE KINASE) PROTEIN, PUTATIVE-RELATED"/>
    <property type="match status" value="1"/>
</dbReference>
<dbReference type="KEGG" id="adu:107488969"/>
<protein>
    <submittedName>
        <fullName evidence="2">Secreted RxLR effector protein 161-like</fullName>
    </submittedName>
</protein>
<evidence type="ECO:0000313" key="1">
    <source>
        <dbReference type="Proteomes" id="UP000515211"/>
    </source>
</evidence>
<reference evidence="2" key="2">
    <citation type="submission" date="2025-08" db="UniProtKB">
        <authorList>
            <consortium name="RefSeq"/>
        </authorList>
    </citation>
    <scope>IDENTIFICATION</scope>
    <source>
        <tissue evidence="2">Whole plant</tissue>
    </source>
</reference>
<dbReference type="PANTHER" id="PTHR11439">
    <property type="entry name" value="GAG-POL-RELATED RETROTRANSPOSON"/>
    <property type="match status" value="1"/>
</dbReference>
<dbReference type="CDD" id="cd09272">
    <property type="entry name" value="RNase_HI_RT_Ty1"/>
    <property type="match status" value="1"/>
</dbReference>
<dbReference type="Proteomes" id="UP000515211">
    <property type="component" value="Chromosome 5"/>
</dbReference>
<evidence type="ECO:0000313" key="2">
    <source>
        <dbReference type="RefSeq" id="XP_015965239.1"/>
    </source>
</evidence>
<gene>
    <name evidence="2" type="primary">LOC107488969</name>
</gene>
<organism evidence="1 2">
    <name type="scientific">Arachis duranensis</name>
    <name type="common">Wild peanut</name>
    <dbReference type="NCBI Taxonomy" id="130453"/>
    <lineage>
        <taxon>Eukaryota</taxon>
        <taxon>Viridiplantae</taxon>
        <taxon>Streptophyta</taxon>
        <taxon>Embryophyta</taxon>
        <taxon>Tracheophyta</taxon>
        <taxon>Spermatophyta</taxon>
        <taxon>Magnoliopsida</taxon>
        <taxon>eudicotyledons</taxon>
        <taxon>Gunneridae</taxon>
        <taxon>Pentapetalae</taxon>
        <taxon>rosids</taxon>
        <taxon>fabids</taxon>
        <taxon>Fabales</taxon>
        <taxon>Fabaceae</taxon>
        <taxon>Papilionoideae</taxon>
        <taxon>50 kb inversion clade</taxon>
        <taxon>dalbergioids sensu lato</taxon>
        <taxon>Dalbergieae</taxon>
        <taxon>Pterocarpus clade</taxon>
        <taxon>Arachis</taxon>
    </lineage>
</organism>
<keyword evidence="1" id="KW-1185">Reference proteome</keyword>
<dbReference type="AlphaFoldDB" id="A0A6P4DIM8"/>
<name>A0A6P4DIM8_ARADU</name>
<accession>A0A6P4DIM8</accession>
<sequence>MIGSTMYLTFSRPDTVQSAGMCSRFQSKPKESHLSAVKRIIGYIHGTFNFGLWYPKIDNLFVVGYRDAEFTGDRVDKRSTSGLCCFLEKSLNVWSSKKQPTVALSTAEAEYIVASSCCSQLM</sequence>
<proteinExistence type="predicted"/>